<keyword evidence="4 6" id="KW-0378">Hydrolase</keyword>
<evidence type="ECO:0000259" key="8">
    <source>
        <dbReference type="Pfam" id="PF00144"/>
    </source>
</evidence>
<keyword evidence="10" id="KW-1185">Reference proteome</keyword>
<sequence>MKRKIATALAGSLLITGVSATLSHAADDANRIKSLVDAAIRPVMDKNAIPGMAVGVIADGKSYIFEYGVASKDTGTAVTPSTIFEIGSISKTFVVTLATYAQANGQISLSDLTSNYLPAFKGTEFGKIPLLHLGTHTPGGFPLQVPDNVKNDDQMMIYLKNWKPVYKLGTTRTYANPSIGMLGVISAKAMNKDFTSLMEGTLFPGLGLASTYIDVPKSKMKDYAQGYTNKDKPARVNKAVLSSEAYGVKTTAPDMVRFMQANMNMVKLESKLQQAIADTHKGYFKVGAMTQDLLWEQYSYPVSLSALRLGNSREISSKPVPVEQINPPTEPRSDVWINKTGSTNGFGAYVAFVPEKKIGIVILANKYYPNEERINAAYEVLTKLDSK</sequence>
<evidence type="ECO:0000256" key="1">
    <source>
        <dbReference type="ARBA" id="ARBA00001526"/>
    </source>
</evidence>
<evidence type="ECO:0000256" key="6">
    <source>
        <dbReference type="RuleBase" id="RU361140"/>
    </source>
</evidence>
<dbReference type="Pfam" id="PF00144">
    <property type="entry name" value="Beta-lactamase"/>
    <property type="match status" value="1"/>
</dbReference>
<gene>
    <name evidence="9" type="ORF">QFZ34_003770</name>
</gene>
<evidence type="ECO:0000256" key="2">
    <source>
        <dbReference type="ARBA" id="ARBA00007840"/>
    </source>
</evidence>
<organism evidence="9 10">
    <name type="scientific">Phyllobacterium ifriqiyense</name>
    <dbReference type="NCBI Taxonomy" id="314238"/>
    <lineage>
        <taxon>Bacteria</taxon>
        <taxon>Pseudomonadati</taxon>
        <taxon>Pseudomonadota</taxon>
        <taxon>Alphaproteobacteria</taxon>
        <taxon>Hyphomicrobiales</taxon>
        <taxon>Phyllobacteriaceae</taxon>
        <taxon>Phyllobacterium</taxon>
    </lineage>
</organism>
<proteinExistence type="inferred from homology"/>
<dbReference type="PROSITE" id="PS00336">
    <property type="entry name" value="BETA_LACTAMASE_C"/>
    <property type="match status" value="1"/>
</dbReference>
<dbReference type="SUPFAM" id="SSF56601">
    <property type="entry name" value="beta-lactamase/transpeptidase-like"/>
    <property type="match status" value="1"/>
</dbReference>
<keyword evidence="5 6" id="KW-0046">Antibiotic resistance</keyword>
<evidence type="ECO:0000256" key="4">
    <source>
        <dbReference type="ARBA" id="ARBA00022801"/>
    </source>
</evidence>
<reference evidence="9 10" key="1">
    <citation type="submission" date="2023-07" db="EMBL/GenBank/DDBJ databases">
        <title>Comparative genomics of wheat-associated soil bacteria to identify genetic determinants of phenazine resistance.</title>
        <authorList>
            <person name="Mouncey N."/>
        </authorList>
    </citation>
    <scope>NUCLEOTIDE SEQUENCE [LARGE SCALE GENOMIC DNA]</scope>
    <source>
        <strain evidence="9 10">W4I11</strain>
    </source>
</reference>
<dbReference type="InterPro" id="IPR058136">
    <property type="entry name" value="AmpC"/>
</dbReference>
<evidence type="ECO:0000256" key="7">
    <source>
        <dbReference type="SAM" id="SignalP"/>
    </source>
</evidence>
<dbReference type="NCBIfam" id="NF033085">
    <property type="entry name" value="bla_class_C"/>
    <property type="match status" value="1"/>
</dbReference>
<dbReference type="InterPro" id="IPR050491">
    <property type="entry name" value="AmpC-like"/>
</dbReference>
<evidence type="ECO:0000313" key="10">
    <source>
        <dbReference type="Proteomes" id="UP001237780"/>
    </source>
</evidence>
<dbReference type="GO" id="GO:0008800">
    <property type="term" value="F:beta-lactamase activity"/>
    <property type="evidence" value="ECO:0007669"/>
    <property type="project" value="UniProtKB-EC"/>
</dbReference>
<accession>A0ABU0SFU0</accession>
<dbReference type="Gene3D" id="3.40.710.10">
    <property type="entry name" value="DD-peptidase/beta-lactamase superfamily"/>
    <property type="match status" value="1"/>
</dbReference>
<evidence type="ECO:0000313" key="9">
    <source>
        <dbReference type="EMBL" id="MDQ0998588.1"/>
    </source>
</evidence>
<keyword evidence="7" id="KW-0732">Signal</keyword>
<evidence type="ECO:0000256" key="5">
    <source>
        <dbReference type="ARBA" id="ARBA00023251"/>
    </source>
</evidence>
<protein>
    <recommendedName>
        <fullName evidence="3 6">Beta-lactamase</fullName>
        <ecNumber evidence="3 6">3.5.2.6</ecNumber>
    </recommendedName>
</protein>
<feature type="signal peptide" evidence="7">
    <location>
        <begin position="1"/>
        <end position="25"/>
    </location>
</feature>
<dbReference type="InterPro" id="IPR001586">
    <property type="entry name" value="Beta-lactam_class-C_AS"/>
</dbReference>
<comment type="similarity">
    <text evidence="2 6">Belongs to the class-C beta-lactamase family.</text>
</comment>
<dbReference type="InterPro" id="IPR012338">
    <property type="entry name" value="Beta-lactam/transpept-like"/>
</dbReference>
<dbReference type="Proteomes" id="UP001237780">
    <property type="component" value="Unassembled WGS sequence"/>
</dbReference>
<comment type="caution">
    <text evidence="9">The sequence shown here is derived from an EMBL/GenBank/DDBJ whole genome shotgun (WGS) entry which is preliminary data.</text>
</comment>
<comment type="catalytic activity">
    <reaction evidence="1 6">
        <text>a beta-lactam + H2O = a substituted beta-amino acid</text>
        <dbReference type="Rhea" id="RHEA:20401"/>
        <dbReference type="ChEBI" id="CHEBI:15377"/>
        <dbReference type="ChEBI" id="CHEBI:35627"/>
        <dbReference type="ChEBI" id="CHEBI:140347"/>
        <dbReference type="EC" id="3.5.2.6"/>
    </reaction>
</comment>
<dbReference type="InterPro" id="IPR001466">
    <property type="entry name" value="Beta-lactam-related"/>
</dbReference>
<name>A0ABU0SFU0_9HYPH</name>
<feature type="chain" id="PRO_5047139420" description="Beta-lactamase" evidence="7">
    <location>
        <begin position="26"/>
        <end position="387"/>
    </location>
</feature>
<dbReference type="RefSeq" id="WP_307283771.1">
    <property type="nucleotide sequence ID" value="NZ_JAUSZT010000003.1"/>
</dbReference>
<dbReference type="PANTHER" id="PTHR46825:SF8">
    <property type="entry name" value="BETA-LACTAMASE-RELATED"/>
    <property type="match status" value="1"/>
</dbReference>
<feature type="domain" description="Beta-lactamase-related" evidence="8">
    <location>
        <begin position="36"/>
        <end position="380"/>
    </location>
</feature>
<dbReference type="PANTHER" id="PTHR46825">
    <property type="entry name" value="D-ALANYL-D-ALANINE-CARBOXYPEPTIDASE/ENDOPEPTIDASE AMPH"/>
    <property type="match status" value="1"/>
</dbReference>
<dbReference type="EMBL" id="JAUSZT010000003">
    <property type="protein sequence ID" value="MDQ0998588.1"/>
    <property type="molecule type" value="Genomic_DNA"/>
</dbReference>
<dbReference type="EC" id="3.5.2.6" evidence="3 6"/>
<evidence type="ECO:0000256" key="3">
    <source>
        <dbReference type="ARBA" id="ARBA00012865"/>
    </source>
</evidence>